<keyword evidence="1" id="KW-0482">Metalloprotease</keyword>
<protein>
    <recommendedName>
        <fullName evidence="1">Microcystinase C</fullName>
        <shortName evidence="1">MlrC</shortName>
    </recommendedName>
</protein>
<feature type="domain" description="Microcystin LR degradation protein MlrC C-terminal" evidence="2">
    <location>
        <begin position="324"/>
        <end position="504"/>
    </location>
</feature>
<organism evidence="4 5">
    <name type="scientific">Nitratireductor pacificus pht-3B</name>
    <dbReference type="NCBI Taxonomy" id="391937"/>
    <lineage>
        <taxon>Bacteria</taxon>
        <taxon>Pseudomonadati</taxon>
        <taxon>Pseudomonadota</taxon>
        <taxon>Alphaproteobacteria</taxon>
        <taxon>Hyphomicrobiales</taxon>
        <taxon>Phyllobacteriaceae</taxon>
        <taxon>Nitratireductor</taxon>
    </lineage>
</organism>
<dbReference type="PATRIC" id="fig|391937.3.peg.2610"/>
<comment type="cofactor">
    <cofactor evidence="1">
        <name>Zn(2+)</name>
        <dbReference type="ChEBI" id="CHEBI:29105"/>
    </cofactor>
    <text evidence="1">Binds 1 zinc ion per subunit.</text>
</comment>
<keyword evidence="1" id="KW-0378">Hydrolase</keyword>
<dbReference type="STRING" id="391937.NA2_12703"/>
<keyword evidence="1" id="KW-0645">Protease</keyword>
<accession>K2M8M9</accession>
<reference evidence="4 5" key="1">
    <citation type="journal article" date="2012" name="J. Bacteriol.">
        <title>Genome Sequence of Nitratireductor pacificus Type Strain pht-3B.</title>
        <authorList>
            <person name="Lai Q."/>
            <person name="Li G."/>
            <person name="Shao Z."/>
        </authorList>
    </citation>
    <scope>NUCLEOTIDE SEQUENCE [LARGE SCALE GENOMIC DNA]</scope>
    <source>
        <strain evidence="5">pht-3B</strain>
    </source>
</reference>
<dbReference type="EMBL" id="AMRM01000013">
    <property type="protein sequence ID" value="EKF18506.1"/>
    <property type="molecule type" value="Genomic_DNA"/>
</dbReference>
<comment type="similarity">
    <text evidence="1">Belongs to the peptidase M81 family.</text>
</comment>
<dbReference type="Pfam" id="PF07171">
    <property type="entry name" value="MlrC_C"/>
    <property type="match status" value="1"/>
</dbReference>
<evidence type="ECO:0000259" key="3">
    <source>
        <dbReference type="Pfam" id="PF07364"/>
    </source>
</evidence>
<dbReference type="AlphaFoldDB" id="K2M8M9"/>
<evidence type="ECO:0000313" key="4">
    <source>
        <dbReference type="EMBL" id="EKF18506.1"/>
    </source>
</evidence>
<sequence length="515" mass="55826">MGWPMASRIPTDMRNRGEMKQRPRILFAGFFHETHTFVEDRTGEAQFDIRQGDALFARRGDASAMDGFLEVAEENGWDLIASVEYTALPSGMIDHAVFERFWQAFEADLRDALQSGPLDGIWLELHGAAVTDACDDPEGEFLRRIRGVSGAECLPVFGVFDLHATFTRTMAGNANGLVCYRENPHTDARDSAVRSARLLARSLDEATLPWMAVRNLPLMWPPTGTGTADDPMKELEARARDIERQDPAVWAVNVVAGFAFSDVHDAGVAFSLVTEGDRASAERHLQSLDDLAMALRERGLPREWDLDAALKAIGDAPGPNIVVEPADNIGGGAGGDCTAVLRGLLRHGMENSAVVIADPEAVAGLQDAQPGDVRRLRIGGRSSPLDEGPVEVSARLVRLSAGAFRLEDLNSHLAASQGATFDMGPCAVIVADETVTVLLTSRKTPPFDLGQLRSQGIEPEALSVIGVKAAVAHRRAYDGIAKASYTVSTRGPCASNLRMLPYRKLRRPIYPLDPI</sequence>
<dbReference type="GO" id="GO:0006508">
    <property type="term" value="P:proteolysis"/>
    <property type="evidence" value="ECO:0007669"/>
    <property type="project" value="UniProtKB-KW"/>
</dbReference>
<dbReference type="GO" id="GO:0008237">
    <property type="term" value="F:metallopeptidase activity"/>
    <property type="evidence" value="ECO:0007669"/>
    <property type="project" value="UniProtKB-KW"/>
</dbReference>
<comment type="caution">
    <text evidence="4">The sequence shown here is derived from an EMBL/GenBank/DDBJ whole genome shotgun (WGS) entry which is preliminary data.</text>
</comment>
<evidence type="ECO:0000259" key="2">
    <source>
        <dbReference type="Pfam" id="PF07171"/>
    </source>
</evidence>
<name>K2M8M9_9HYPH</name>
<keyword evidence="1" id="KW-0479">Metal-binding</keyword>
<dbReference type="eggNOG" id="COG5476">
    <property type="taxonomic scope" value="Bacteria"/>
</dbReference>
<dbReference type="InterPro" id="IPR009197">
    <property type="entry name" value="MlrC"/>
</dbReference>
<dbReference type="GO" id="GO:0046872">
    <property type="term" value="F:metal ion binding"/>
    <property type="evidence" value="ECO:0007669"/>
    <property type="project" value="UniProtKB-KW"/>
</dbReference>
<dbReference type="PIRSF" id="PIRSF012702">
    <property type="entry name" value="UCP012702"/>
    <property type="match status" value="1"/>
</dbReference>
<dbReference type="Proteomes" id="UP000006786">
    <property type="component" value="Unassembled WGS sequence"/>
</dbReference>
<comment type="function">
    <text evidence="1">Involved in peptidolytic degradation of cyclic heptapeptide hepatotoxin microcystin (MC).</text>
</comment>
<evidence type="ECO:0000313" key="5">
    <source>
        <dbReference type="Proteomes" id="UP000006786"/>
    </source>
</evidence>
<keyword evidence="5" id="KW-1185">Reference proteome</keyword>
<proteinExistence type="inferred from homology"/>
<evidence type="ECO:0000256" key="1">
    <source>
        <dbReference type="PIRNR" id="PIRNR012702"/>
    </source>
</evidence>
<gene>
    <name evidence="4" type="ORF">NA2_12703</name>
</gene>
<dbReference type="InterPro" id="IPR015995">
    <property type="entry name" value="MlrC_N"/>
</dbReference>
<dbReference type="InterPro" id="IPR010799">
    <property type="entry name" value="MlrC_C"/>
</dbReference>
<feature type="domain" description="Microcystin LR degradation protein MlrC N-terminal" evidence="3">
    <location>
        <begin position="24"/>
        <end position="311"/>
    </location>
</feature>
<dbReference type="Pfam" id="PF07364">
    <property type="entry name" value="DUF1485"/>
    <property type="match status" value="1"/>
</dbReference>